<sequence length="448" mass="48250">METLGSLVSLKLTTAPEHPQCVVKGRRGRFSPPLLQGEEIVSGDDLPPPPEPRIQWHGSSKTTRRLMGLQGLAEHPSMDDRLITWSPTAGFEIRVFPSARWTVLPELKNSTNSYVFFGMGSGWAVAVTVVGGASIVALLGLLGRYLGVWTWALAWVRAAREEKVHLCRTERNTSTRSYLFDSDLDWIGLWPRTGSYKRFTNLDDLPSVPSMDDSIRQVDEPDLPPQPLRPAPAPPPRLPGWSDSGGEGSASPASSVGGFGAGVETPPEPSRPAPVLDRRDSNRSLTGRLSRRDSSKELLAASQQSSPKRPSTNPFRASWVPPDEASEAPLAQNTVVEEARPVQTTEGLTLVKGADYHSPPSYGATTAGAPPPPTYSAVSTAPPSTAVITSAATAPFYASSSTAPFTVPIKHCSVHSPGKHGSHHVFLYLPEHCSVHSTIKYRNVHGTS</sequence>
<keyword evidence="2" id="KW-0812">Transmembrane</keyword>
<protein>
    <submittedName>
        <fullName evidence="3">Uncharacterized protein</fullName>
    </submittedName>
</protein>
<dbReference type="EMBL" id="JARAKH010000039">
    <property type="protein sequence ID" value="KAK8381699.1"/>
    <property type="molecule type" value="Genomic_DNA"/>
</dbReference>
<organism evidence="3 4">
    <name type="scientific">Scylla paramamosain</name>
    <name type="common">Mud crab</name>
    <dbReference type="NCBI Taxonomy" id="85552"/>
    <lineage>
        <taxon>Eukaryota</taxon>
        <taxon>Metazoa</taxon>
        <taxon>Ecdysozoa</taxon>
        <taxon>Arthropoda</taxon>
        <taxon>Crustacea</taxon>
        <taxon>Multicrustacea</taxon>
        <taxon>Malacostraca</taxon>
        <taxon>Eumalacostraca</taxon>
        <taxon>Eucarida</taxon>
        <taxon>Decapoda</taxon>
        <taxon>Pleocyemata</taxon>
        <taxon>Brachyura</taxon>
        <taxon>Eubrachyura</taxon>
        <taxon>Portunoidea</taxon>
        <taxon>Portunidae</taxon>
        <taxon>Portuninae</taxon>
        <taxon>Scylla</taxon>
    </lineage>
</organism>
<reference evidence="3 4" key="1">
    <citation type="submission" date="2023-03" db="EMBL/GenBank/DDBJ databases">
        <title>High-quality genome of Scylla paramamosain provides insights in environmental adaptation.</title>
        <authorList>
            <person name="Zhang L."/>
        </authorList>
    </citation>
    <scope>NUCLEOTIDE SEQUENCE [LARGE SCALE GENOMIC DNA]</scope>
    <source>
        <strain evidence="3">LZ_2023a</strain>
        <tissue evidence="3">Muscle</tissue>
    </source>
</reference>
<evidence type="ECO:0000256" key="1">
    <source>
        <dbReference type="SAM" id="MobiDB-lite"/>
    </source>
</evidence>
<proteinExistence type="predicted"/>
<feature type="compositionally biased region" description="Pro residues" evidence="1">
    <location>
        <begin position="223"/>
        <end position="238"/>
    </location>
</feature>
<keyword evidence="2" id="KW-0472">Membrane</keyword>
<feature type="region of interest" description="Disordered" evidence="1">
    <location>
        <begin position="38"/>
        <end position="57"/>
    </location>
</feature>
<comment type="caution">
    <text evidence="3">The sequence shown here is derived from an EMBL/GenBank/DDBJ whole genome shotgun (WGS) entry which is preliminary data.</text>
</comment>
<evidence type="ECO:0000313" key="4">
    <source>
        <dbReference type="Proteomes" id="UP001487740"/>
    </source>
</evidence>
<feature type="transmembrane region" description="Helical" evidence="2">
    <location>
        <begin position="114"/>
        <end position="142"/>
    </location>
</feature>
<evidence type="ECO:0000256" key="2">
    <source>
        <dbReference type="SAM" id="Phobius"/>
    </source>
</evidence>
<keyword evidence="2" id="KW-1133">Transmembrane helix</keyword>
<feature type="compositionally biased region" description="Polar residues" evidence="1">
    <location>
        <begin position="301"/>
        <end position="315"/>
    </location>
</feature>
<gene>
    <name evidence="3" type="ORF">O3P69_015027</name>
</gene>
<dbReference type="Proteomes" id="UP001487740">
    <property type="component" value="Unassembled WGS sequence"/>
</dbReference>
<feature type="region of interest" description="Disordered" evidence="1">
    <location>
        <begin position="208"/>
        <end position="330"/>
    </location>
</feature>
<keyword evidence="4" id="KW-1185">Reference proteome</keyword>
<evidence type="ECO:0000313" key="3">
    <source>
        <dbReference type="EMBL" id="KAK8381699.1"/>
    </source>
</evidence>
<accession>A0AAW0T3B2</accession>
<name>A0AAW0T3B2_SCYPA</name>
<dbReference type="AlphaFoldDB" id="A0AAW0T3B2"/>